<sequence>MGSCTKFVPSIPDLRPLSMTGDVMALDDDVSKTLIYNWRTAESADLDDVGDTQYDHYLQVIFTPPTILVVRARSITLYTSTFTCISIQSFGWVDGASPTSTSIPIRSQTNNP</sequence>
<evidence type="ECO:0000313" key="1">
    <source>
        <dbReference type="EMBL" id="PBK61064.1"/>
    </source>
</evidence>
<dbReference type="EMBL" id="KZ293479">
    <property type="protein sequence ID" value="PBK61064.1"/>
    <property type="molecule type" value="Genomic_DNA"/>
</dbReference>
<dbReference type="STRING" id="1076256.A0A2H3AWH0"/>
<evidence type="ECO:0000313" key="2">
    <source>
        <dbReference type="Proteomes" id="UP000218334"/>
    </source>
</evidence>
<organism evidence="1 2">
    <name type="scientific">Armillaria solidipes</name>
    <dbReference type="NCBI Taxonomy" id="1076256"/>
    <lineage>
        <taxon>Eukaryota</taxon>
        <taxon>Fungi</taxon>
        <taxon>Dikarya</taxon>
        <taxon>Basidiomycota</taxon>
        <taxon>Agaricomycotina</taxon>
        <taxon>Agaricomycetes</taxon>
        <taxon>Agaricomycetidae</taxon>
        <taxon>Agaricales</taxon>
        <taxon>Marasmiineae</taxon>
        <taxon>Physalacriaceae</taxon>
        <taxon>Armillaria</taxon>
    </lineage>
</organism>
<reference evidence="2" key="1">
    <citation type="journal article" date="2017" name="Nat. Ecol. Evol.">
        <title>Genome expansion and lineage-specific genetic innovations in the forest pathogenic fungi Armillaria.</title>
        <authorList>
            <person name="Sipos G."/>
            <person name="Prasanna A.N."/>
            <person name="Walter M.C."/>
            <person name="O'Connor E."/>
            <person name="Balint B."/>
            <person name="Krizsan K."/>
            <person name="Kiss B."/>
            <person name="Hess J."/>
            <person name="Varga T."/>
            <person name="Slot J."/>
            <person name="Riley R."/>
            <person name="Boka B."/>
            <person name="Rigling D."/>
            <person name="Barry K."/>
            <person name="Lee J."/>
            <person name="Mihaltcheva S."/>
            <person name="LaButti K."/>
            <person name="Lipzen A."/>
            <person name="Waldron R."/>
            <person name="Moloney N.M."/>
            <person name="Sperisen C."/>
            <person name="Kredics L."/>
            <person name="Vagvoelgyi C."/>
            <person name="Patrignani A."/>
            <person name="Fitzpatrick D."/>
            <person name="Nagy I."/>
            <person name="Doyle S."/>
            <person name="Anderson J.B."/>
            <person name="Grigoriev I.V."/>
            <person name="Gueldener U."/>
            <person name="Muensterkoetter M."/>
            <person name="Nagy L.G."/>
        </authorList>
    </citation>
    <scope>NUCLEOTIDE SEQUENCE [LARGE SCALE GENOMIC DNA]</scope>
    <source>
        <strain evidence="2">28-4</strain>
    </source>
</reference>
<name>A0A2H3AWH0_9AGAR</name>
<gene>
    <name evidence="1" type="ORF">ARMSODRAFT_1025973</name>
</gene>
<dbReference type="AlphaFoldDB" id="A0A2H3AWH0"/>
<dbReference type="Proteomes" id="UP000218334">
    <property type="component" value="Unassembled WGS sequence"/>
</dbReference>
<protein>
    <submittedName>
        <fullName evidence="1">Uncharacterized protein</fullName>
    </submittedName>
</protein>
<keyword evidence="2" id="KW-1185">Reference proteome</keyword>
<accession>A0A2H3AWH0</accession>
<proteinExistence type="predicted"/>